<keyword evidence="6" id="KW-1185">Reference proteome</keyword>
<dbReference type="InterPro" id="IPR036942">
    <property type="entry name" value="Beta-barrel_TonB_sf"/>
</dbReference>
<dbReference type="RefSeq" id="WP_138656959.1">
    <property type="nucleotide sequence ID" value="NZ_VATY01000001.1"/>
</dbReference>
<evidence type="ECO:0000256" key="2">
    <source>
        <dbReference type="ARBA" id="ARBA00023136"/>
    </source>
</evidence>
<dbReference type="Pfam" id="PF13715">
    <property type="entry name" value="CarbopepD_reg_2"/>
    <property type="match status" value="1"/>
</dbReference>
<dbReference type="GO" id="GO:0009279">
    <property type="term" value="C:cell outer membrane"/>
    <property type="evidence" value="ECO:0007669"/>
    <property type="project" value="UniProtKB-SubCell"/>
</dbReference>
<dbReference type="SUPFAM" id="SSF49464">
    <property type="entry name" value="Carboxypeptidase regulatory domain-like"/>
    <property type="match status" value="1"/>
</dbReference>
<accession>A0A5S3PVI6</accession>
<organism evidence="5 6">
    <name type="scientific">Maribacter algarum</name>
    <name type="common">ex Zhang et al. 2020</name>
    <dbReference type="NCBI Taxonomy" id="2578118"/>
    <lineage>
        <taxon>Bacteria</taxon>
        <taxon>Pseudomonadati</taxon>
        <taxon>Bacteroidota</taxon>
        <taxon>Flavobacteriia</taxon>
        <taxon>Flavobacteriales</taxon>
        <taxon>Flavobacteriaceae</taxon>
        <taxon>Maribacter</taxon>
    </lineage>
</organism>
<dbReference type="Proteomes" id="UP000310314">
    <property type="component" value="Unassembled WGS sequence"/>
</dbReference>
<feature type="domain" description="Outer membrane protein beta-barrel" evidence="4">
    <location>
        <begin position="373"/>
        <end position="779"/>
    </location>
</feature>
<dbReference type="AlphaFoldDB" id="A0A5S3PVI6"/>
<dbReference type="Pfam" id="PF14905">
    <property type="entry name" value="OMP_b-brl_3"/>
    <property type="match status" value="1"/>
</dbReference>
<protein>
    <submittedName>
        <fullName evidence="5">TonB-dependent receptor</fullName>
    </submittedName>
</protein>
<dbReference type="InterPro" id="IPR041700">
    <property type="entry name" value="OMP_b-brl_3"/>
</dbReference>
<keyword evidence="5" id="KW-0675">Receptor</keyword>
<dbReference type="Gene3D" id="2.60.40.1120">
    <property type="entry name" value="Carboxypeptidase-like, regulatory domain"/>
    <property type="match status" value="1"/>
</dbReference>
<dbReference type="OrthoDB" id="8764943at2"/>
<dbReference type="Gene3D" id="2.40.170.20">
    <property type="entry name" value="TonB-dependent receptor, beta-barrel domain"/>
    <property type="match status" value="1"/>
</dbReference>
<evidence type="ECO:0000313" key="5">
    <source>
        <dbReference type="EMBL" id="TMM59026.1"/>
    </source>
</evidence>
<name>A0A5S3PVI6_9FLAO</name>
<dbReference type="InterPro" id="IPR008969">
    <property type="entry name" value="CarboxyPept-like_regulatory"/>
</dbReference>
<proteinExistence type="predicted"/>
<reference evidence="5 6" key="1">
    <citation type="submission" date="2019-05" db="EMBL/GenBank/DDBJ databases">
        <authorList>
            <person name="Zhang J.-Y."/>
            <person name="Feg X."/>
            <person name="Du Z.-J."/>
        </authorList>
    </citation>
    <scope>NUCLEOTIDE SEQUENCE [LARGE SCALE GENOMIC DNA]</scope>
    <source>
        <strain evidence="5 6">RZ26</strain>
    </source>
</reference>
<keyword evidence="2" id="KW-0472">Membrane</keyword>
<sequence length="801" mass="91597">MKESHIFLFILFCISTSSFSQEFRLVGSVLDQDKNPIVFANVLLLKTTDSTIVNGTSTDDKGAFIFNSIGMGEYLLKASYIENVSKYKAVNISSDFDAGALIIKESQQLDEVVVTYEKPRLERKVDRLVFNVEKTALADGNIWELLQQTPTVNVVNGVITIKGNRNIGILINGRKINIPESDIINLLSGSSASNVEAIEVITNPPLKYSAEGGMLIDIKMKKNLVAGYNGAIFNNFIQGVFAKNTTGTDHFFKGKKTSFSVNYSFSNDKRISRYTDITNFSENATPASMWTSNQDLTTRRKRHNLSAFFDYDIDDKNALSLSTINVFNPKLNQFSFSETLINNMGGSLFSSFNTINDSDQKQTNTSFYADWVHKLKKQGAEISFGSHFTYYDSKKGQDLDTDFFDDNGNQTGENDFITQSNQKINLYNIETDYITPLGKSTRLKAGLRYAGINSESTISQEGFDRNQPGINPTEAGVFTYDESIYAAYTSFDGKWDLWSLKTGLRAEYTETKGELDTGNGPNEISYLEFFPSIAVQYIPSKKHQYQLSYFRRIERPRYNRINPFQQFISNNSVAEGNPDLLPGTRNWVSAEYTLNRDYSIALFYLKWNNPYRQQTFQDNTNNLLRFISMNIESNSGYGIDLTINKDISKAWGFYLFLSAYNNEERFRDLDTGRILSNELWSGFIRLNNGFTFLKDRSLVTDLNFAYYAPRVRGNARTDSYNYLDFRLRKTFWNKNASASFGVQDIFNQGNRFTSRNYLNQNNSTLHRQENRLVTIGFRYKFGNTRIRGNKKSKRVEERRRI</sequence>
<dbReference type="SUPFAM" id="SSF56935">
    <property type="entry name" value="Porins"/>
    <property type="match status" value="1"/>
</dbReference>
<comment type="caution">
    <text evidence="5">The sequence shown here is derived from an EMBL/GenBank/DDBJ whole genome shotgun (WGS) entry which is preliminary data.</text>
</comment>
<evidence type="ECO:0000256" key="3">
    <source>
        <dbReference type="ARBA" id="ARBA00023237"/>
    </source>
</evidence>
<comment type="subcellular location">
    <subcellularLocation>
        <location evidence="1">Cell outer membrane</location>
    </subcellularLocation>
</comment>
<evidence type="ECO:0000313" key="6">
    <source>
        <dbReference type="Proteomes" id="UP000310314"/>
    </source>
</evidence>
<gene>
    <name evidence="5" type="ORF">FEE95_06220</name>
</gene>
<keyword evidence="3" id="KW-0998">Cell outer membrane</keyword>
<evidence type="ECO:0000259" key="4">
    <source>
        <dbReference type="Pfam" id="PF14905"/>
    </source>
</evidence>
<dbReference type="EMBL" id="VATY01000001">
    <property type="protein sequence ID" value="TMM59026.1"/>
    <property type="molecule type" value="Genomic_DNA"/>
</dbReference>
<evidence type="ECO:0000256" key="1">
    <source>
        <dbReference type="ARBA" id="ARBA00004442"/>
    </source>
</evidence>